<evidence type="ECO:0000313" key="3">
    <source>
        <dbReference type="Proteomes" id="UP001500630"/>
    </source>
</evidence>
<reference evidence="3" key="1">
    <citation type="journal article" date="2019" name="Int. J. Syst. Evol. Microbiol.">
        <title>The Global Catalogue of Microorganisms (GCM) 10K type strain sequencing project: providing services to taxonomists for standard genome sequencing and annotation.</title>
        <authorList>
            <consortium name="The Broad Institute Genomics Platform"/>
            <consortium name="The Broad Institute Genome Sequencing Center for Infectious Disease"/>
            <person name="Wu L."/>
            <person name="Ma J."/>
        </authorList>
    </citation>
    <scope>NUCLEOTIDE SEQUENCE [LARGE SCALE GENOMIC DNA]</scope>
    <source>
        <strain evidence="3">JCM 17326</strain>
    </source>
</reference>
<dbReference type="InterPro" id="IPR015797">
    <property type="entry name" value="NUDIX_hydrolase-like_dom_sf"/>
</dbReference>
<dbReference type="EMBL" id="BAABDQ010000002">
    <property type="protein sequence ID" value="GAA3533842.1"/>
    <property type="molecule type" value="Genomic_DNA"/>
</dbReference>
<dbReference type="Gene3D" id="3.90.79.10">
    <property type="entry name" value="Nucleoside Triphosphate Pyrophosphohydrolase"/>
    <property type="match status" value="1"/>
</dbReference>
<dbReference type="GO" id="GO:0016787">
    <property type="term" value="F:hydrolase activity"/>
    <property type="evidence" value="ECO:0007669"/>
    <property type="project" value="UniProtKB-KW"/>
</dbReference>
<feature type="domain" description="Nudix hydrolase" evidence="1">
    <location>
        <begin position="46"/>
        <end position="181"/>
    </location>
</feature>
<proteinExistence type="predicted"/>
<evidence type="ECO:0000313" key="2">
    <source>
        <dbReference type="EMBL" id="GAA3533842.1"/>
    </source>
</evidence>
<evidence type="ECO:0000259" key="1">
    <source>
        <dbReference type="PROSITE" id="PS51462"/>
    </source>
</evidence>
<dbReference type="RefSeq" id="WP_345559368.1">
    <property type="nucleotide sequence ID" value="NZ_BAABDQ010000002.1"/>
</dbReference>
<dbReference type="CDD" id="cd03674">
    <property type="entry name" value="NUDIX_Hydrolase"/>
    <property type="match status" value="1"/>
</dbReference>
<dbReference type="Proteomes" id="UP001500630">
    <property type="component" value="Unassembled WGS sequence"/>
</dbReference>
<gene>
    <name evidence="2" type="ORF">GCM10022419_011440</name>
</gene>
<sequence length="181" mass="19748">MTVTHEQIRAVLADYLDAHPDRAPGVARLTHSLGPGLDIASRKTFPLHVTCSAAAVDDAGRILMTHHRALNRWLLPGGHIEPGDDSLYATALRALEEETGIAWRHAVSLPAPGIAPVDIELHQVPADPASGEPEHWHADFRFAVRVRDTAVTLQFSELTAFSWRQSADLPAPRLAIRIAAF</sequence>
<dbReference type="PROSITE" id="PS51462">
    <property type="entry name" value="NUDIX"/>
    <property type="match status" value="1"/>
</dbReference>
<dbReference type="Pfam" id="PF00293">
    <property type="entry name" value="NUDIX"/>
    <property type="match status" value="1"/>
</dbReference>
<organism evidence="2 3">
    <name type="scientific">Nonomuraea rosea</name>
    <dbReference type="NCBI Taxonomy" id="638574"/>
    <lineage>
        <taxon>Bacteria</taxon>
        <taxon>Bacillati</taxon>
        <taxon>Actinomycetota</taxon>
        <taxon>Actinomycetes</taxon>
        <taxon>Streptosporangiales</taxon>
        <taxon>Streptosporangiaceae</taxon>
        <taxon>Nonomuraea</taxon>
    </lineage>
</organism>
<keyword evidence="2" id="KW-0378">Hydrolase</keyword>
<accession>A0ABP6VE80</accession>
<keyword evidence="3" id="KW-1185">Reference proteome</keyword>
<comment type="caution">
    <text evidence="2">The sequence shown here is derived from an EMBL/GenBank/DDBJ whole genome shotgun (WGS) entry which is preliminary data.</text>
</comment>
<dbReference type="InterPro" id="IPR000086">
    <property type="entry name" value="NUDIX_hydrolase_dom"/>
</dbReference>
<protein>
    <submittedName>
        <fullName evidence="2">NUDIX hydrolase</fullName>
    </submittedName>
</protein>
<dbReference type="SUPFAM" id="SSF55811">
    <property type="entry name" value="Nudix"/>
    <property type="match status" value="1"/>
</dbReference>
<name>A0ABP6VE80_9ACTN</name>